<dbReference type="AlphaFoldDB" id="A0A1R2CLK0"/>
<dbReference type="GO" id="GO:0034553">
    <property type="term" value="P:mitochondrial respiratory chain complex II assembly"/>
    <property type="evidence" value="ECO:0007669"/>
    <property type="project" value="UniProtKB-UniRule"/>
</dbReference>
<accession>A0A1R2CLK0</accession>
<keyword evidence="5 6" id="KW-0143">Chaperone</keyword>
<dbReference type="CDD" id="cd20270">
    <property type="entry name" value="Complex1_LYR_SDHAF3_LYRM10"/>
    <property type="match status" value="1"/>
</dbReference>
<dbReference type="EMBL" id="MPUH01000115">
    <property type="protein sequence ID" value="OMJ89887.1"/>
    <property type="molecule type" value="Genomic_DNA"/>
</dbReference>
<evidence type="ECO:0000256" key="5">
    <source>
        <dbReference type="ARBA" id="ARBA00023186"/>
    </source>
</evidence>
<sequence length="102" mass="12234">MHDGLKLYRHILKLHSALPKTMKELGNKYIREEFNRHLYPKIQNFNKAHYMTFLECWQKYADDLKNPEIKLYGRRLTPEELAALSPAQKETLNSFKDKYFSS</sequence>
<comment type="caution">
    <text evidence="7">The sequence shown here is derived from an EMBL/GenBank/DDBJ whole genome shotgun (WGS) entry which is preliminary data.</text>
</comment>
<protein>
    <recommendedName>
        <fullName evidence="6">Succinate dehydrogenase assembly factor 3</fullName>
        <shortName evidence="6">SDH assembly factor 3</shortName>
        <shortName evidence="6">SDHAF3</shortName>
    </recommendedName>
</protein>
<keyword evidence="8" id="KW-1185">Reference proteome</keyword>
<dbReference type="GO" id="GO:0006105">
    <property type="term" value="P:succinate metabolic process"/>
    <property type="evidence" value="ECO:0007669"/>
    <property type="project" value="TreeGrafter"/>
</dbReference>
<keyword evidence="3" id="KW-0809">Transit peptide</keyword>
<evidence type="ECO:0000313" key="8">
    <source>
        <dbReference type="Proteomes" id="UP000187209"/>
    </source>
</evidence>
<reference evidence="7 8" key="1">
    <citation type="submission" date="2016-11" db="EMBL/GenBank/DDBJ databases">
        <title>The macronuclear genome of Stentor coeruleus: a giant cell with tiny introns.</title>
        <authorList>
            <person name="Slabodnick M."/>
            <person name="Ruby J.G."/>
            <person name="Reiff S.B."/>
            <person name="Swart E.C."/>
            <person name="Gosai S."/>
            <person name="Prabakaran S."/>
            <person name="Witkowska E."/>
            <person name="Larue G.E."/>
            <person name="Fisher S."/>
            <person name="Freeman R.M."/>
            <person name="Gunawardena J."/>
            <person name="Chu W."/>
            <person name="Stover N.A."/>
            <person name="Gregory B.D."/>
            <person name="Nowacki M."/>
            <person name="Derisi J."/>
            <person name="Roy S.W."/>
            <person name="Marshall W.F."/>
            <person name="Sood P."/>
        </authorList>
    </citation>
    <scope>NUCLEOTIDE SEQUENCE [LARGE SCALE GENOMIC DNA]</scope>
    <source>
        <strain evidence="7">WM001</strain>
    </source>
</reference>
<dbReference type="GO" id="GO:0005758">
    <property type="term" value="C:mitochondrial intermembrane space"/>
    <property type="evidence" value="ECO:0007669"/>
    <property type="project" value="TreeGrafter"/>
</dbReference>
<evidence type="ECO:0000256" key="2">
    <source>
        <dbReference type="ARBA" id="ARBA00006020"/>
    </source>
</evidence>
<comment type="function">
    <text evidence="6">Plays an essential role in the assembly of succinate dehydrogenase (SDH), an enzyme complex (also referred to as respiratory complex II) that is a component of both the tricarboxylic acid (TCA) cycle and the mitochondrial electron transport chain, and which couples the oxidation of succinate to fumarate with the reduction of ubiquinone (coenzyme Q) to ubiquinol. Promotes maturation of the iron-sulfur protein subunit of the SDH catalytic dimer, protecting it from the deleterious effects of oxidants. May act together with SDHAF1.</text>
</comment>
<comment type="subunit">
    <text evidence="6">Interacts with the iron-sulfur protein subunit within the SDH catalytic dimer.</text>
</comment>
<keyword evidence="4 6" id="KW-0496">Mitochondrion</keyword>
<dbReference type="Pfam" id="PF13233">
    <property type="entry name" value="Complex1_LYR_2"/>
    <property type="match status" value="1"/>
</dbReference>
<dbReference type="OrthoDB" id="278329at2759"/>
<comment type="similarity">
    <text evidence="2 6">Belongs to the complex I LYR family. SDHAF3 subfamily.</text>
</comment>
<proteinExistence type="inferred from homology"/>
<dbReference type="PANTHER" id="PTHR13137:SF6">
    <property type="entry name" value="SUCCINATE DEHYDROGENASE ASSEMBLY FACTOR 3, MITOCHONDRIAL"/>
    <property type="match status" value="1"/>
</dbReference>
<evidence type="ECO:0000313" key="7">
    <source>
        <dbReference type="EMBL" id="OMJ89887.1"/>
    </source>
</evidence>
<evidence type="ECO:0000256" key="3">
    <source>
        <dbReference type="ARBA" id="ARBA00022946"/>
    </source>
</evidence>
<organism evidence="7 8">
    <name type="scientific">Stentor coeruleus</name>
    <dbReference type="NCBI Taxonomy" id="5963"/>
    <lineage>
        <taxon>Eukaryota</taxon>
        <taxon>Sar</taxon>
        <taxon>Alveolata</taxon>
        <taxon>Ciliophora</taxon>
        <taxon>Postciliodesmatophora</taxon>
        <taxon>Heterotrichea</taxon>
        <taxon>Heterotrichida</taxon>
        <taxon>Stentoridae</taxon>
        <taxon>Stentor</taxon>
    </lineage>
</organism>
<dbReference type="InterPro" id="IPR008381">
    <property type="entry name" value="SDHAF3/Sdh7"/>
</dbReference>
<dbReference type="Proteomes" id="UP000187209">
    <property type="component" value="Unassembled WGS sequence"/>
</dbReference>
<evidence type="ECO:0000256" key="1">
    <source>
        <dbReference type="ARBA" id="ARBA00004305"/>
    </source>
</evidence>
<dbReference type="GO" id="GO:0005759">
    <property type="term" value="C:mitochondrial matrix"/>
    <property type="evidence" value="ECO:0007669"/>
    <property type="project" value="UniProtKB-SubCell"/>
</dbReference>
<dbReference type="PANTHER" id="PTHR13137">
    <property type="entry name" value="DC11 ACN9 HOMOLOG"/>
    <property type="match status" value="1"/>
</dbReference>
<evidence type="ECO:0000256" key="6">
    <source>
        <dbReference type="RuleBase" id="RU368039"/>
    </source>
</evidence>
<name>A0A1R2CLK0_9CILI</name>
<evidence type="ECO:0000256" key="4">
    <source>
        <dbReference type="ARBA" id="ARBA00023128"/>
    </source>
</evidence>
<gene>
    <name evidence="7" type="ORF">SteCoe_7875</name>
</gene>
<comment type="subcellular location">
    <subcellularLocation>
        <location evidence="1 6">Mitochondrion matrix</location>
    </subcellularLocation>
</comment>